<evidence type="ECO:0000256" key="3">
    <source>
        <dbReference type="ARBA" id="ARBA00022837"/>
    </source>
</evidence>
<dbReference type="EMBL" id="JAYKXN010000001">
    <property type="protein sequence ID" value="KAK7319162.1"/>
    <property type="molecule type" value="Genomic_DNA"/>
</dbReference>
<reference evidence="5 6" key="1">
    <citation type="submission" date="2024-01" db="EMBL/GenBank/DDBJ databases">
        <title>The genomes of 5 underutilized Papilionoideae crops provide insights into root nodulation and disease resistance.</title>
        <authorList>
            <person name="Yuan L."/>
        </authorList>
    </citation>
    <scope>NUCLEOTIDE SEQUENCE [LARGE SCALE GENOMIC DNA]</scope>
    <source>
        <strain evidence="5">LY-2023</strain>
        <tissue evidence="5">Leaf</tissue>
    </source>
</reference>
<keyword evidence="3" id="KW-0106">Calcium</keyword>
<name>A0AAN9KN07_CLITE</name>
<sequence>MGDDSAECERVFKRFDQNGDGQISLSEFADAVKVLGLTSMDEVQCRMAEIDKDGDGFITLQELIEFQTANPTLMHEVLKKL</sequence>
<dbReference type="InterPro" id="IPR011992">
    <property type="entry name" value="EF-hand-dom_pair"/>
</dbReference>
<comment type="caution">
    <text evidence="5">The sequence shown here is derived from an EMBL/GenBank/DDBJ whole genome shotgun (WGS) entry which is preliminary data.</text>
</comment>
<dbReference type="AlphaFoldDB" id="A0AAN9KN07"/>
<dbReference type="InterPro" id="IPR018247">
    <property type="entry name" value="EF_Hand_1_Ca_BS"/>
</dbReference>
<protein>
    <recommendedName>
        <fullName evidence="4">EF-hand domain-containing protein</fullName>
    </recommendedName>
</protein>
<dbReference type="Proteomes" id="UP001359559">
    <property type="component" value="Unassembled WGS sequence"/>
</dbReference>
<keyword evidence="1" id="KW-0479">Metal-binding</keyword>
<dbReference type="Gene3D" id="1.10.238.10">
    <property type="entry name" value="EF-hand"/>
    <property type="match status" value="1"/>
</dbReference>
<keyword evidence="6" id="KW-1185">Reference proteome</keyword>
<feature type="domain" description="EF-hand" evidence="4">
    <location>
        <begin position="3"/>
        <end position="38"/>
    </location>
</feature>
<evidence type="ECO:0000256" key="2">
    <source>
        <dbReference type="ARBA" id="ARBA00022737"/>
    </source>
</evidence>
<evidence type="ECO:0000313" key="6">
    <source>
        <dbReference type="Proteomes" id="UP001359559"/>
    </source>
</evidence>
<dbReference type="SMART" id="SM00054">
    <property type="entry name" value="EFh"/>
    <property type="match status" value="2"/>
</dbReference>
<feature type="domain" description="EF-hand" evidence="4">
    <location>
        <begin position="39"/>
        <end position="73"/>
    </location>
</feature>
<keyword evidence="2" id="KW-0677">Repeat</keyword>
<dbReference type="PANTHER" id="PTHR10891">
    <property type="entry name" value="EF-HAND CALCIUM-BINDING DOMAIN CONTAINING PROTEIN"/>
    <property type="match status" value="1"/>
</dbReference>
<dbReference type="GO" id="GO:0005509">
    <property type="term" value="F:calcium ion binding"/>
    <property type="evidence" value="ECO:0007669"/>
    <property type="project" value="InterPro"/>
</dbReference>
<evidence type="ECO:0000259" key="4">
    <source>
        <dbReference type="PROSITE" id="PS50222"/>
    </source>
</evidence>
<proteinExistence type="predicted"/>
<dbReference type="InterPro" id="IPR039647">
    <property type="entry name" value="EF_hand_pair_protein_CML-like"/>
</dbReference>
<dbReference type="CDD" id="cd00051">
    <property type="entry name" value="EFh"/>
    <property type="match status" value="1"/>
</dbReference>
<evidence type="ECO:0000256" key="1">
    <source>
        <dbReference type="ARBA" id="ARBA00022723"/>
    </source>
</evidence>
<accession>A0AAN9KN07</accession>
<dbReference type="SUPFAM" id="SSF47473">
    <property type="entry name" value="EF-hand"/>
    <property type="match status" value="1"/>
</dbReference>
<gene>
    <name evidence="5" type="ORF">RJT34_03880</name>
</gene>
<dbReference type="PROSITE" id="PS00018">
    <property type="entry name" value="EF_HAND_1"/>
    <property type="match status" value="2"/>
</dbReference>
<evidence type="ECO:0000313" key="5">
    <source>
        <dbReference type="EMBL" id="KAK7319162.1"/>
    </source>
</evidence>
<dbReference type="InterPro" id="IPR002048">
    <property type="entry name" value="EF_hand_dom"/>
</dbReference>
<dbReference type="Pfam" id="PF00036">
    <property type="entry name" value="EF-hand_1"/>
    <property type="match status" value="2"/>
</dbReference>
<dbReference type="PROSITE" id="PS50222">
    <property type="entry name" value="EF_HAND_2"/>
    <property type="match status" value="2"/>
</dbReference>
<dbReference type="PRINTS" id="PR00450">
    <property type="entry name" value="RECOVERIN"/>
</dbReference>
<organism evidence="5 6">
    <name type="scientific">Clitoria ternatea</name>
    <name type="common">Butterfly pea</name>
    <dbReference type="NCBI Taxonomy" id="43366"/>
    <lineage>
        <taxon>Eukaryota</taxon>
        <taxon>Viridiplantae</taxon>
        <taxon>Streptophyta</taxon>
        <taxon>Embryophyta</taxon>
        <taxon>Tracheophyta</taxon>
        <taxon>Spermatophyta</taxon>
        <taxon>Magnoliopsida</taxon>
        <taxon>eudicotyledons</taxon>
        <taxon>Gunneridae</taxon>
        <taxon>Pentapetalae</taxon>
        <taxon>rosids</taxon>
        <taxon>fabids</taxon>
        <taxon>Fabales</taxon>
        <taxon>Fabaceae</taxon>
        <taxon>Papilionoideae</taxon>
        <taxon>50 kb inversion clade</taxon>
        <taxon>NPAAA clade</taxon>
        <taxon>indigoferoid/millettioid clade</taxon>
        <taxon>Phaseoleae</taxon>
        <taxon>Clitoria</taxon>
    </lineage>
</organism>